<dbReference type="Proteomes" id="UP001322277">
    <property type="component" value="Chromosome 11"/>
</dbReference>
<dbReference type="InterPro" id="IPR021858">
    <property type="entry name" value="Fun_TF"/>
</dbReference>
<evidence type="ECO:0000256" key="2">
    <source>
        <dbReference type="SAM" id="MobiDB-lite"/>
    </source>
</evidence>
<proteinExistence type="predicted"/>
<keyword evidence="3" id="KW-1133">Transmembrane helix</keyword>
<feature type="compositionally biased region" description="Low complexity" evidence="2">
    <location>
        <begin position="11"/>
        <end position="29"/>
    </location>
</feature>
<keyword evidence="5" id="KW-1185">Reference proteome</keyword>
<dbReference type="EMBL" id="CP137315">
    <property type="protein sequence ID" value="WQF90203.1"/>
    <property type="molecule type" value="Genomic_DNA"/>
</dbReference>
<evidence type="ECO:0000313" key="5">
    <source>
        <dbReference type="Proteomes" id="UP001322277"/>
    </source>
</evidence>
<evidence type="ECO:0000313" key="4">
    <source>
        <dbReference type="EMBL" id="WQF90203.1"/>
    </source>
</evidence>
<protein>
    <submittedName>
        <fullName evidence="4">Fungal transcription factor</fullName>
    </submittedName>
</protein>
<dbReference type="PANTHER" id="PTHR47784:SF5">
    <property type="entry name" value="STEROL UPTAKE CONTROL PROTEIN 2"/>
    <property type="match status" value="1"/>
</dbReference>
<sequence>MVVMNANEGKSSLATTGTSSAATTSQSPSEGFLTSFDRTGISQDAVNTAIDDDFLSFGVAVDAGRVPLWPLNESKGRELELMHHYSTYTCNTLALREDMKHVWRVVIPREGYSHPFVMDGILALSALHKAYLIPSDREAYLTIAAHHQSLGLEGFRPLLTNVTEQNWKPVFCYATVVALYVCLLPARSDKGQLSAPVANTLEMIRFVRGIRSVLQPFIEHLPRSNFAPLAQGVWIVQSCEISDYDPPLEQSLLPRDTFDALRRLGSFFRHDPQLTAPQDYEAAVSELMFSAKLMASAGLHIECGMVLSWPYVLPASILADIQELNPYALVLLSYFSAFLAIMGTRFWVLEGWGTQLLKDIEALLKDLPPFHEILTWPKEQVSRLNGIS</sequence>
<dbReference type="PANTHER" id="PTHR47784">
    <property type="entry name" value="STEROL UPTAKE CONTROL PROTEIN 2"/>
    <property type="match status" value="1"/>
</dbReference>
<dbReference type="RefSeq" id="XP_062787424.1">
    <property type="nucleotide sequence ID" value="XM_062931373.1"/>
</dbReference>
<dbReference type="GO" id="GO:0001228">
    <property type="term" value="F:DNA-binding transcription activator activity, RNA polymerase II-specific"/>
    <property type="evidence" value="ECO:0007669"/>
    <property type="project" value="TreeGrafter"/>
</dbReference>
<dbReference type="InterPro" id="IPR053157">
    <property type="entry name" value="Sterol_Uptake_Regulator"/>
</dbReference>
<dbReference type="GeneID" id="87951717"/>
<reference evidence="5" key="1">
    <citation type="journal article" date="2023" name="bioRxiv">
        <title>Complete genome of the Medicago anthracnose fungus, Colletotrichum destructivum, reveals a mini-chromosome-like region within a core chromosome.</title>
        <authorList>
            <person name="Lapalu N."/>
            <person name="Simon A."/>
            <person name="Lu A."/>
            <person name="Plaumann P.-L."/>
            <person name="Amselem J."/>
            <person name="Pigne S."/>
            <person name="Auger A."/>
            <person name="Koch C."/>
            <person name="Dallery J.-F."/>
            <person name="O'Connell R.J."/>
        </authorList>
    </citation>
    <scope>NUCLEOTIDE SEQUENCE [LARGE SCALE GENOMIC DNA]</scope>
    <source>
        <strain evidence="5">CBS 520.97</strain>
    </source>
</reference>
<dbReference type="KEGG" id="cdet:87951717"/>
<feature type="transmembrane region" description="Helical" evidence="3">
    <location>
        <begin position="327"/>
        <end position="348"/>
    </location>
</feature>
<keyword evidence="1" id="KW-0539">Nucleus</keyword>
<gene>
    <name evidence="4" type="ORF">CDEST_15217</name>
</gene>
<name>A0AAX4J492_9PEZI</name>
<evidence type="ECO:0000256" key="3">
    <source>
        <dbReference type="SAM" id="Phobius"/>
    </source>
</evidence>
<keyword evidence="3" id="KW-0812">Transmembrane</keyword>
<dbReference type="Pfam" id="PF11951">
    <property type="entry name" value="Fungal_trans_2"/>
    <property type="match status" value="1"/>
</dbReference>
<dbReference type="AlphaFoldDB" id="A0AAX4J492"/>
<organism evidence="4 5">
    <name type="scientific">Colletotrichum destructivum</name>
    <dbReference type="NCBI Taxonomy" id="34406"/>
    <lineage>
        <taxon>Eukaryota</taxon>
        <taxon>Fungi</taxon>
        <taxon>Dikarya</taxon>
        <taxon>Ascomycota</taxon>
        <taxon>Pezizomycotina</taxon>
        <taxon>Sordariomycetes</taxon>
        <taxon>Hypocreomycetidae</taxon>
        <taxon>Glomerellales</taxon>
        <taxon>Glomerellaceae</taxon>
        <taxon>Colletotrichum</taxon>
        <taxon>Colletotrichum destructivum species complex</taxon>
    </lineage>
</organism>
<evidence type="ECO:0000256" key="1">
    <source>
        <dbReference type="ARBA" id="ARBA00023242"/>
    </source>
</evidence>
<feature type="region of interest" description="Disordered" evidence="2">
    <location>
        <begin position="1"/>
        <end position="29"/>
    </location>
</feature>
<accession>A0AAX4J492</accession>
<keyword evidence="3" id="KW-0472">Membrane</keyword>